<gene>
    <name evidence="1" type="ORF">DFO77_11616</name>
</gene>
<comment type="caution">
    <text evidence="1">The sequence shown here is derived from an EMBL/GenBank/DDBJ whole genome shotgun (WGS) entry which is preliminary data.</text>
</comment>
<keyword evidence="2" id="KW-1185">Reference proteome</keyword>
<accession>A0A368UT14</accession>
<sequence length="51" mass="6106">MSLWPKLWEKVIELIQSLIQMNGYQLVEFEDKVMFKASIGLGLSQYDRCYY</sequence>
<reference evidence="1 2" key="1">
    <citation type="submission" date="2018-07" db="EMBL/GenBank/DDBJ databases">
        <title>Freshwater and sediment microbial communities from various areas in North America, analyzing microbe dynamics in response to fracking.</title>
        <authorList>
            <person name="Lamendella R."/>
        </authorList>
    </citation>
    <scope>NUCLEOTIDE SEQUENCE [LARGE SCALE GENOMIC DNA]</scope>
    <source>
        <strain evidence="1 2">160A</strain>
    </source>
</reference>
<dbReference type="EMBL" id="QPIZ01000016">
    <property type="protein sequence ID" value="RCW31949.1"/>
    <property type="molecule type" value="Genomic_DNA"/>
</dbReference>
<protein>
    <submittedName>
        <fullName evidence="1">Uncharacterized protein</fullName>
    </submittedName>
</protein>
<dbReference type="AlphaFoldDB" id="A0A368UT14"/>
<name>A0A368UT14_9BACT</name>
<dbReference type="Proteomes" id="UP000252733">
    <property type="component" value="Unassembled WGS sequence"/>
</dbReference>
<organism evidence="1 2">
    <name type="scientific">Marinilabilia salmonicolor</name>
    <dbReference type="NCBI Taxonomy" id="989"/>
    <lineage>
        <taxon>Bacteria</taxon>
        <taxon>Pseudomonadati</taxon>
        <taxon>Bacteroidota</taxon>
        <taxon>Bacteroidia</taxon>
        <taxon>Marinilabiliales</taxon>
        <taxon>Marinilabiliaceae</taxon>
        <taxon>Marinilabilia</taxon>
    </lineage>
</organism>
<evidence type="ECO:0000313" key="2">
    <source>
        <dbReference type="Proteomes" id="UP000252733"/>
    </source>
</evidence>
<proteinExistence type="predicted"/>
<evidence type="ECO:0000313" key="1">
    <source>
        <dbReference type="EMBL" id="RCW31949.1"/>
    </source>
</evidence>